<protein>
    <recommendedName>
        <fullName evidence="4">Lipoprotein</fullName>
    </recommendedName>
</protein>
<keyword evidence="3" id="KW-1185">Reference proteome</keyword>
<evidence type="ECO:0000313" key="2">
    <source>
        <dbReference type="EMBL" id="NYZ64968.1"/>
    </source>
</evidence>
<feature type="chain" id="PRO_5032748167" description="Lipoprotein" evidence="1">
    <location>
        <begin position="22"/>
        <end position="108"/>
    </location>
</feature>
<evidence type="ECO:0000256" key="1">
    <source>
        <dbReference type="SAM" id="SignalP"/>
    </source>
</evidence>
<keyword evidence="1" id="KW-0732">Signal</keyword>
<evidence type="ECO:0008006" key="4">
    <source>
        <dbReference type="Google" id="ProtNLM"/>
    </source>
</evidence>
<proteinExistence type="predicted"/>
<feature type="signal peptide" evidence="1">
    <location>
        <begin position="1"/>
        <end position="21"/>
    </location>
</feature>
<sequence>MKSRMILLTLVGCSMSFASFGECKVDQGSFTLSTHMVQKAVEGSEDEQVRKAFANDNCIITKGWQKGGDIPENLPAKAEHITVKVPGYSTCYIFDHPDLFGVFKTVCS</sequence>
<dbReference type="Proteomes" id="UP000569732">
    <property type="component" value="Unassembled WGS sequence"/>
</dbReference>
<accession>A0A853I2L7</accession>
<comment type="caution">
    <text evidence="2">The sequence shown here is derived from an EMBL/GenBank/DDBJ whole genome shotgun (WGS) entry which is preliminary data.</text>
</comment>
<dbReference type="AlphaFoldDB" id="A0A853I2L7"/>
<name>A0A853I2L7_9GAMM</name>
<evidence type="ECO:0000313" key="3">
    <source>
        <dbReference type="Proteomes" id="UP000569732"/>
    </source>
</evidence>
<reference evidence="2 3" key="1">
    <citation type="submission" date="2020-07" db="EMBL/GenBank/DDBJ databases">
        <title>Endozoicomonas sp. nov., isolated from sediment.</title>
        <authorList>
            <person name="Gu T."/>
        </authorList>
    </citation>
    <scope>NUCLEOTIDE SEQUENCE [LARGE SCALE GENOMIC DNA]</scope>
    <source>
        <strain evidence="2 3">SM1973</strain>
    </source>
</reference>
<dbReference type="EMBL" id="JACCKB010000003">
    <property type="protein sequence ID" value="NYZ64968.1"/>
    <property type="molecule type" value="Genomic_DNA"/>
</dbReference>
<gene>
    <name evidence="2" type="ORF">H0A36_03040</name>
</gene>
<organism evidence="2 3">
    <name type="scientific">Spartinivicinus marinus</name>
    <dbReference type="NCBI Taxonomy" id="2994442"/>
    <lineage>
        <taxon>Bacteria</taxon>
        <taxon>Pseudomonadati</taxon>
        <taxon>Pseudomonadota</taxon>
        <taxon>Gammaproteobacteria</taxon>
        <taxon>Oceanospirillales</taxon>
        <taxon>Zooshikellaceae</taxon>
        <taxon>Spartinivicinus</taxon>
    </lineage>
</organism>
<dbReference type="RefSeq" id="WP_180567003.1">
    <property type="nucleotide sequence ID" value="NZ_JAPJZK010000001.1"/>
</dbReference>